<reference evidence="2 3" key="1">
    <citation type="submission" date="2023-07" db="EMBL/GenBank/DDBJ databases">
        <title>Sorghum-associated microbial communities from plants grown in Nebraska, USA.</title>
        <authorList>
            <person name="Schachtman D."/>
        </authorList>
    </citation>
    <scope>NUCLEOTIDE SEQUENCE [LARGE SCALE GENOMIC DNA]</scope>
    <source>
        <strain evidence="2 3">BE313</strain>
    </source>
</reference>
<name>A0ABU2C7R5_9BURK</name>
<dbReference type="NCBIfam" id="TIGR03016">
    <property type="entry name" value="pepcterm_hypo_1"/>
    <property type="match status" value="1"/>
</dbReference>
<dbReference type="EMBL" id="JAVDXT010000002">
    <property type="protein sequence ID" value="MDR7377282.1"/>
    <property type="molecule type" value="Genomic_DNA"/>
</dbReference>
<keyword evidence="1" id="KW-0732">Signal</keyword>
<gene>
    <name evidence="2" type="ORF">J2X19_001961</name>
</gene>
<dbReference type="InterPro" id="IPR017467">
    <property type="entry name" value="CHP03016_PEP-CTERM"/>
</dbReference>
<comment type="caution">
    <text evidence="2">The sequence shown here is derived from an EMBL/GenBank/DDBJ whole genome shotgun (WGS) entry which is preliminary data.</text>
</comment>
<dbReference type="RefSeq" id="WP_310372934.1">
    <property type="nucleotide sequence ID" value="NZ_JAVDXT010000002.1"/>
</dbReference>
<keyword evidence="3" id="KW-1185">Reference proteome</keyword>
<protein>
    <submittedName>
        <fullName evidence="2">Uncharacterized protein (PEP-CTERM system associated)</fullName>
    </submittedName>
</protein>
<feature type="chain" id="PRO_5046157427" evidence="1">
    <location>
        <begin position="33"/>
        <end position="519"/>
    </location>
</feature>
<accession>A0ABU2C7R5</accession>
<dbReference type="Proteomes" id="UP001180487">
    <property type="component" value="Unassembled WGS sequence"/>
</dbReference>
<evidence type="ECO:0000256" key="1">
    <source>
        <dbReference type="SAM" id="SignalP"/>
    </source>
</evidence>
<evidence type="ECO:0000313" key="3">
    <source>
        <dbReference type="Proteomes" id="UP001180487"/>
    </source>
</evidence>
<organism evidence="2 3">
    <name type="scientific">Rhodoferax ferrireducens</name>
    <dbReference type="NCBI Taxonomy" id="192843"/>
    <lineage>
        <taxon>Bacteria</taxon>
        <taxon>Pseudomonadati</taxon>
        <taxon>Pseudomonadota</taxon>
        <taxon>Betaproteobacteria</taxon>
        <taxon>Burkholderiales</taxon>
        <taxon>Comamonadaceae</taxon>
        <taxon>Rhodoferax</taxon>
    </lineage>
</organism>
<proteinExistence type="predicted"/>
<evidence type="ECO:0000313" key="2">
    <source>
        <dbReference type="EMBL" id="MDR7377282.1"/>
    </source>
</evidence>
<feature type="signal peptide" evidence="1">
    <location>
        <begin position="1"/>
        <end position="32"/>
    </location>
</feature>
<sequence>MNKMTAERMAGRSCISSIILLFFCLSSSRAQNDAEAFKPNTVSSLGLSIAPRLYLGETWSNNLSLKSGDGDSGWISEISPGIRVDSKSGRVKGYVDYSLHQYIYSGNTKNSLQNLLASSASAEVLDNFAFVDMSAAISQQTISAFGPQSVASGLNNSNKTEVSTYNVSPYLRGRFLNKANYEARYGFSSTRAKTLESANTNQSLYSLTMNGDELFGKLRWGTSASRQESTRNNGEETQIDDLKVSLTYSLDRQLSFSATKGRETANYIVSQKQSYGTSGFGVNWSPAETTRLSFNAENKLLGRMHQLTIEHRTPRTSWTYSDSKSVSISNSNTLNSTSSTLYDLLFIQFSSIEPDPIKRAQLVRDFLKSNGLTSDPSTVNGYLTSSTSVQRTKDLSFMLLGIRDTVRFSITKSAGHSINGSSLSVDDFSNSNNIRQNGLSVSYSHRLTQDSSLSSQYSLQRIYGDVVTQGSRTKSINLNISSKLSQKIFATVGARRVLSSSTVTPYQETAVLGSLTVQF</sequence>